<accession>A0ABV6JP73</accession>
<evidence type="ECO:0000256" key="6">
    <source>
        <dbReference type="ARBA" id="ARBA00023136"/>
    </source>
</evidence>
<evidence type="ECO:0000259" key="8">
    <source>
        <dbReference type="PROSITE" id="PS50928"/>
    </source>
</evidence>
<dbReference type="Gene3D" id="1.10.3720.10">
    <property type="entry name" value="MetI-like"/>
    <property type="match status" value="1"/>
</dbReference>
<gene>
    <name evidence="9" type="ORF">ACFFGY_02700</name>
</gene>
<dbReference type="InterPro" id="IPR035906">
    <property type="entry name" value="MetI-like_sf"/>
</dbReference>
<dbReference type="Pfam" id="PF00528">
    <property type="entry name" value="BPD_transp_1"/>
    <property type="match status" value="1"/>
</dbReference>
<comment type="similarity">
    <text evidence="7">Belongs to the binding-protein-dependent transport system permease family.</text>
</comment>
<proteinExistence type="inferred from homology"/>
<comment type="caution">
    <text evidence="9">The sequence shown here is derived from an EMBL/GenBank/DDBJ whole genome shotgun (WGS) entry which is preliminary data.</text>
</comment>
<protein>
    <submittedName>
        <fullName evidence="9">ABC transporter permease</fullName>
    </submittedName>
</protein>
<evidence type="ECO:0000256" key="3">
    <source>
        <dbReference type="ARBA" id="ARBA00022475"/>
    </source>
</evidence>
<evidence type="ECO:0000256" key="5">
    <source>
        <dbReference type="ARBA" id="ARBA00022989"/>
    </source>
</evidence>
<name>A0ABV6JP73_9PROT</name>
<comment type="subcellular location">
    <subcellularLocation>
        <location evidence="1 7">Cell membrane</location>
        <topology evidence="1 7">Multi-pass membrane protein</topology>
    </subcellularLocation>
</comment>
<evidence type="ECO:0000256" key="7">
    <source>
        <dbReference type="RuleBase" id="RU363032"/>
    </source>
</evidence>
<dbReference type="InterPro" id="IPR000515">
    <property type="entry name" value="MetI-like"/>
</dbReference>
<feature type="transmembrane region" description="Helical" evidence="7">
    <location>
        <begin position="221"/>
        <end position="241"/>
    </location>
</feature>
<dbReference type="RefSeq" id="WP_377042830.1">
    <property type="nucleotide sequence ID" value="NZ_JBHLUN010000002.1"/>
</dbReference>
<organism evidence="9 10">
    <name type="scientific">Roseomonas elaeocarpi</name>
    <dbReference type="NCBI Taxonomy" id="907779"/>
    <lineage>
        <taxon>Bacteria</taxon>
        <taxon>Pseudomonadati</taxon>
        <taxon>Pseudomonadota</taxon>
        <taxon>Alphaproteobacteria</taxon>
        <taxon>Acetobacterales</taxon>
        <taxon>Roseomonadaceae</taxon>
        <taxon>Roseomonas</taxon>
    </lineage>
</organism>
<reference evidence="9 10" key="1">
    <citation type="submission" date="2024-09" db="EMBL/GenBank/DDBJ databases">
        <authorList>
            <person name="Sun Q."/>
            <person name="Mori K."/>
        </authorList>
    </citation>
    <scope>NUCLEOTIDE SEQUENCE [LARGE SCALE GENOMIC DNA]</scope>
    <source>
        <strain evidence="9 10">TBRC 5777</strain>
    </source>
</reference>
<keyword evidence="5 7" id="KW-1133">Transmembrane helix</keyword>
<keyword evidence="6 7" id="KW-0472">Membrane</keyword>
<keyword evidence="4 7" id="KW-0812">Transmembrane</keyword>
<evidence type="ECO:0000256" key="2">
    <source>
        <dbReference type="ARBA" id="ARBA00022448"/>
    </source>
</evidence>
<feature type="domain" description="ABC transmembrane type-1" evidence="8">
    <location>
        <begin position="61"/>
        <end position="245"/>
    </location>
</feature>
<dbReference type="CDD" id="cd06261">
    <property type="entry name" value="TM_PBP2"/>
    <property type="match status" value="1"/>
</dbReference>
<dbReference type="PROSITE" id="PS50928">
    <property type="entry name" value="ABC_TM1"/>
    <property type="match status" value="1"/>
</dbReference>
<feature type="transmembrane region" description="Helical" evidence="7">
    <location>
        <begin position="57"/>
        <end position="87"/>
    </location>
</feature>
<dbReference type="SUPFAM" id="SSF161098">
    <property type="entry name" value="MetI-like"/>
    <property type="match status" value="1"/>
</dbReference>
<dbReference type="PANTHER" id="PTHR30151:SF20">
    <property type="entry name" value="ABC TRANSPORTER PERMEASE PROTEIN HI_0355-RELATED"/>
    <property type="match status" value="1"/>
</dbReference>
<evidence type="ECO:0000313" key="10">
    <source>
        <dbReference type="Proteomes" id="UP001589865"/>
    </source>
</evidence>
<evidence type="ECO:0000256" key="4">
    <source>
        <dbReference type="ARBA" id="ARBA00022692"/>
    </source>
</evidence>
<feature type="transmembrane region" description="Helical" evidence="7">
    <location>
        <begin position="12"/>
        <end position="37"/>
    </location>
</feature>
<sequence>MNRRSVLTGPLLPVLMAVLVFGGWEAAVWLLGIPKIVLPPPSAIVLALWDAVGSSEFHWHLLITLWEIVAGFALGAIGGLLLGFLVALSPLAERLVYPYIVAFQTLPKVAVAPIIVIWFGYGLSSKIIITATIAFFPLLANTIMGLRSAPADQIEMLVSCTATRWQVFRMVRMMAALPYIFVGLDVAIVLSVIGAIVGEFVGAKAGLGFLLMQKNFNFDMAGTFAILVVLSLIGVVLHVIVQAVQRRVIFWMNTAGDRPISV</sequence>
<keyword evidence="2 7" id="KW-0813">Transport</keyword>
<dbReference type="Proteomes" id="UP001589865">
    <property type="component" value="Unassembled WGS sequence"/>
</dbReference>
<keyword evidence="3" id="KW-1003">Cell membrane</keyword>
<evidence type="ECO:0000256" key="1">
    <source>
        <dbReference type="ARBA" id="ARBA00004651"/>
    </source>
</evidence>
<feature type="transmembrane region" description="Helical" evidence="7">
    <location>
        <begin position="99"/>
        <end position="121"/>
    </location>
</feature>
<feature type="transmembrane region" description="Helical" evidence="7">
    <location>
        <begin position="176"/>
        <end position="201"/>
    </location>
</feature>
<keyword evidence="10" id="KW-1185">Reference proteome</keyword>
<evidence type="ECO:0000313" key="9">
    <source>
        <dbReference type="EMBL" id="MFC0407140.1"/>
    </source>
</evidence>
<feature type="transmembrane region" description="Helical" evidence="7">
    <location>
        <begin position="127"/>
        <end position="146"/>
    </location>
</feature>
<dbReference type="PANTHER" id="PTHR30151">
    <property type="entry name" value="ALKANE SULFONATE ABC TRANSPORTER-RELATED, MEMBRANE SUBUNIT"/>
    <property type="match status" value="1"/>
</dbReference>
<dbReference type="EMBL" id="JBHLUN010000002">
    <property type="protein sequence ID" value="MFC0407140.1"/>
    <property type="molecule type" value="Genomic_DNA"/>
</dbReference>